<proteinExistence type="predicted"/>
<feature type="transmembrane region" description="Helical" evidence="1">
    <location>
        <begin position="208"/>
        <end position="227"/>
    </location>
</feature>
<evidence type="ECO:0000256" key="1">
    <source>
        <dbReference type="SAM" id="Phobius"/>
    </source>
</evidence>
<keyword evidence="1" id="KW-0472">Membrane</keyword>
<evidence type="ECO:0000313" key="2">
    <source>
        <dbReference type="EMBL" id="MBC9206100.1"/>
    </source>
</evidence>
<sequence length="253" mass="27147">MGALLVGLLVTACVFAGGVLGLNLHRLLPRHHLTKETQDVIRLGSSTISVLASLVFGLLIATAKTTYDTADRELRAYAADLSLLDRALRHGGPDAAAPRELLRQSTARTIQDLWPASDASSAGLDDASASVMLEQTAEAIRGLTATTTEQRWAQEEAMQIATSLLRQRWLLIEQAGPSVRPFILAVLVSWTVAIFISLGLNAPRNGTVVASLLICAFIIGGAVFLILEMDNPFDGVMSISERSMLNALGQMER</sequence>
<protein>
    <submittedName>
        <fullName evidence="2">DUF4239 domain-containing protein</fullName>
    </submittedName>
</protein>
<dbReference type="Proteomes" id="UP000626026">
    <property type="component" value="Unassembled WGS sequence"/>
</dbReference>
<reference evidence="2 3" key="1">
    <citation type="journal article" date="2013" name="Int. J. Syst. Evol. Microbiol.">
        <title>Roseomonas aerophila sp. nov., isolated from air.</title>
        <authorList>
            <person name="Kim S.J."/>
            <person name="Weon H.Y."/>
            <person name="Ahn J.H."/>
            <person name="Hong S.B."/>
            <person name="Seok S.J."/>
            <person name="Whang K.S."/>
            <person name="Kwon S.W."/>
        </authorList>
    </citation>
    <scope>NUCLEOTIDE SEQUENCE [LARGE SCALE GENOMIC DNA]</scope>
    <source>
        <strain evidence="2 3">NBRC 108923</strain>
    </source>
</reference>
<keyword evidence="1" id="KW-1133">Transmembrane helix</keyword>
<dbReference type="InterPro" id="IPR025333">
    <property type="entry name" value="DUF4239"/>
</dbReference>
<feature type="transmembrane region" description="Helical" evidence="1">
    <location>
        <begin position="40"/>
        <end position="62"/>
    </location>
</feature>
<gene>
    <name evidence="2" type="ORF">IBL26_04575</name>
</gene>
<evidence type="ECO:0000313" key="3">
    <source>
        <dbReference type="Proteomes" id="UP000626026"/>
    </source>
</evidence>
<feature type="transmembrane region" description="Helical" evidence="1">
    <location>
        <begin position="182"/>
        <end position="202"/>
    </location>
</feature>
<accession>A0ABR7RHS3</accession>
<dbReference type="EMBL" id="JACTVA010000005">
    <property type="protein sequence ID" value="MBC9206100.1"/>
    <property type="molecule type" value="Genomic_DNA"/>
</dbReference>
<comment type="caution">
    <text evidence="2">The sequence shown here is derived from an EMBL/GenBank/DDBJ whole genome shotgun (WGS) entry which is preliminary data.</text>
</comment>
<keyword evidence="1" id="KW-0812">Transmembrane</keyword>
<dbReference type="Pfam" id="PF14023">
    <property type="entry name" value="Bestrophin-like"/>
    <property type="match status" value="1"/>
</dbReference>
<organism evidence="2 3">
    <name type="scientific">Teichococcus aerophilus</name>
    <dbReference type="NCBI Taxonomy" id="1224513"/>
    <lineage>
        <taxon>Bacteria</taxon>
        <taxon>Pseudomonadati</taxon>
        <taxon>Pseudomonadota</taxon>
        <taxon>Alphaproteobacteria</taxon>
        <taxon>Acetobacterales</taxon>
        <taxon>Roseomonadaceae</taxon>
        <taxon>Roseomonas</taxon>
    </lineage>
</organism>
<name>A0ABR7RHS3_9PROT</name>
<keyword evidence="3" id="KW-1185">Reference proteome</keyword>
<dbReference type="RefSeq" id="WP_187783282.1">
    <property type="nucleotide sequence ID" value="NZ_JACTVA010000005.1"/>
</dbReference>